<evidence type="ECO:0000256" key="2">
    <source>
        <dbReference type="ARBA" id="ARBA00022448"/>
    </source>
</evidence>
<evidence type="ECO:0000256" key="10">
    <source>
        <dbReference type="ARBA" id="ARBA00023136"/>
    </source>
</evidence>
<dbReference type="AlphaFoldDB" id="A0A7S3PN11"/>
<dbReference type="GO" id="GO:0005085">
    <property type="term" value="F:guanyl-nucleotide exchange factor activity"/>
    <property type="evidence" value="ECO:0007669"/>
    <property type="project" value="InterPro"/>
</dbReference>
<keyword evidence="2" id="KW-0813">Transport</keyword>
<evidence type="ECO:0000256" key="4">
    <source>
        <dbReference type="ARBA" id="ARBA00022692"/>
    </source>
</evidence>
<proteinExistence type="predicted"/>
<keyword evidence="5" id="KW-0677">Repeat</keyword>
<evidence type="ECO:0000256" key="1">
    <source>
        <dbReference type="ARBA" id="ARBA00004389"/>
    </source>
</evidence>
<keyword evidence="10" id="KW-0472">Membrane</keyword>
<gene>
    <name evidence="11" type="ORF">ASTO00021_LOCUS14562</name>
</gene>
<dbReference type="GO" id="GO:0003400">
    <property type="term" value="P:regulation of COPII vesicle coating"/>
    <property type="evidence" value="ECO:0007669"/>
    <property type="project" value="TreeGrafter"/>
</dbReference>
<dbReference type="InterPro" id="IPR015943">
    <property type="entry name" value="WD40/YVTN_repeat-like_dom_sf"/>
</dbReference>
<keyword evidence="6" id="KW-0256">Endoplasmic reticulum</keyword>
<keyword evidence="3" id="KW-0853">WD repeat</keyword>
<dbReference type="GO" id="GO:0015031">
    <property type="term" value="P:protein transport"/>
    <property type="evidence" value="ECO:0007669"/>
    <property type="project" value="UniProtKB-KW"/>
</dbReference>
<comment type="subcellular location">
    <subcellularLocation>
        <location evidence="1">Endoplasmic reticulum membrane</location>
        <topology evidence="1">Single-pass membrane protein</topology>
    </subcellularLocation>
</comment>
<keyword evidence="4" id="KW-0812">Transmembrane</keyword>
<evidence type="ECO:0000256" key="7">
    <source>
        <dbReference type="ARBA" id="ARBA00022892"/>
    </source>
</evidence>
<organism evidence="11">
    <name type="scientific">Aplanochytrium stocchinoi</name>
    <dbReference type="NCBI Taxonomy" id="215587"/>
    <lineage>
        <taxon>Eukaryota</taxon>
        <taxon>Sar</taxon>
        <taxon>Stramenopiles</taxon>
        <taxon>Bigyra</taxon>
        <taxon>Labyrinthulomycetes</taxon>
        <taxon>Thraustochytrida</taxon>
        <taxon>Thraustochytriidae</taxon>
        <taxon>Aplanochytrium</taxon>
    </lineage>
</organism>
<dbReference type="PANTHER" id="PTHR23284:SF0">
    <property type="entry name" value="PROLACTIN REGULATORY ELEMENT-BINDING PROTEIN"/>
    <property type="match status" value="1"/>
</dbReference>
<protein>
    <submittedName>
        <fullName evidence="11">Uncharacterized protein</fullName>
    </submittedName>
</protein>
<reference evidence="11" key="1">
    <citation type="submission" date="2021-01" db="EMBL/GenBank/DDBJ databases">
        <authorList>
            <person name="Corre E."/>
            <person name="Pelletier E."/>
            <person name="Niang G."/>
            <person name="Scheremetjew M."/>
            <person name="Finn R."/>
            <person name="Kale V."/>
            <person name="Holt S."/>
            <person name="Cochrane G."/>
            <person name="Meng A."/>
            <person name="Brown T."/>
            <person name="Cohen L."/>
        </authorList>
    </citation>
    <scope>NUCLEOTIDE SEQUENCE</scope>
    <source>
        <strain evidence="11">GSBS06</strain>
    </source>
</reference>
<dbReference type="PANTHER" id="PTHR23284">
    <property type="entry name" value="PROLACTIN REGULATORY ELEMENT BINDING PROTEIN"/>
    <property type="match status" value="1"/>
</dbReference>
<keyword evidence="9" id="KW-1133">Transmembrane helix</keyword>
<accession>A0A7S3PN11</accession>
<dbReference type="GO" id="GO:0006888">
    <property type="term" value="P:endoplasmic reticulum to Golgi vesicle-mediated transport"/>
    <property type="evidence" value="ECO:0007669"/>
    <property type="project" value="TreeGrafter"/>
</dbReference>
<dbReference type="InterPro" id="IPR045260">
    <property type="entry name" value="Sec12-like"/>
</dbReference>
<sequence length="144" mass="15461">MAPGYTNKLAGFPIFGVTSVKGRDAQDEENEKGCLPLTAILVVGGGGAARTGIKNCISVYEIEENSQGLGEAKNIVQHETDSEVCTSIDVSPSGHLVACSMGDSCGVFAYRKFSSDEVKANIEKRLASEAKKKQKKTMVKRHMY</sequence>
<dbReference type="EMBL" id="HBIN01019094">
    <property type="protein sequence ID" value="CAE0444509.1"/>
    <property type="molecule type" value="Transcribed_RNA"/>
</dbReference>
<keyword evidence="8" id="KW-0653">Protein transport</keyword>
<evidence type="ECO:0000313" key="11">
    <source>
        <dbReference type="EMBL" id="CAE0444509.1"/>
    </source>
</evidence>
<evidence type="ECO:0000256" key="5">
    <source>
        <dbReference type="ARBA" id="ARBA00022737"/>
    </source>
</evidence>
<keyword evidence="7" id="KW-0931">ER-Golgi transport</keyword>
<evidence type="ECO:0000256" key="9">
    <source>
        <dbReference type="ARBA" id="ARBA00022989"/>
    </source>
</evidence>
<name>A0A7S3PN11_9STRA</name>
<evidence type="ECO:0000256" key="6">
    <source>
        <dbReference type="ARBA" id="ARBA00022824"/>
    </source>
</evidence>
<dbReference type="GO" id="GO:0005789">
    <property type="term" value="C:endoplasmic reticulum membrane"/>
    <property type="evidence" value="ECO:0007669"/>
    <property type="project" value="UniProtKB-SubCell"/>
</dbReference>
<dbReference type="Gene3D" id="2.130.10.10">
    <property type="entry name" value="YVTN repeat-like/Quinoprotein amine dehydrogenase"/>
    <property type="match status" value="1"/>
</dbReference>
<evidence type="ECO:0000256" key="3">
    <source>
        <dbReference type="ARBA" id="ARBA00022574"/>
    </source>
</evidence>
<evidence type="ECO:0000256" key="8">
    <source>
        <dbReference type="ARBA" id="ARBA00022927"/>
    </source>
</evidence>